<dbReference type="Pfam" id="PF22694">
    <property type="entry name" value="CtpB_N-like"/>
    <property type="match status" value="1"/>
</dbReference>
<dbReference type="GO" id="GO:0007165">
    <property type="term" value="P:signal transduction"/>
    <property type="evidence" value="ECO:0007669"/>
    <property type="project" value="TreeGrafter"/>
</dbReference>
<evidence type="ECO:0000259" key="6">
    <source>
        <dbReference type="PROSITE" id="PS50106"/>
    </source>
</evidence>
<dbReference type="FunFam" id="2.30.42.10:FF:000063">
    <property type="entry name" value="Peptidase, S41 family"/>
    <property type="match status" value="1"/>
</dbReference>
<dbReference type="InterPro" id="IPR041489">
    <property type="entry name" value="PDZ_6"/>
</dbReference>
<evidence type="ECO:0000256" key="3">
    <source>
        <dbReference type="ARBA" id="ARBA00022801"/>
    </source>
</evidence>
<dbReference type="GO" id="GO:0030288">
    <property type="term" value="C:outer membrane-bounded periplasmic space"/>
    <property type="evidence" value="ECO:0007669"/>
    <property type="project" value="TreeGrafter"/>
</dbReference>
<dbReference type="InterPro" id="IPR001478">
    <property type="entry name" value="PDZ"/>
</dbReference>
<evidence type="ECO:0000256" key="5">
    <source>
        <dbReference type="RuleBase" id="RU004404"/>
    </source>
</evidence>
<keyword evidence="4 5" id="KW-0720">Serine protease</keyword>
<dbReference type="InterPro" id="IPR036034">
    <property type="entry name" value="PDZ_sf"/>
</dbReference>
<dbReference type="SMART" id="SM00228">
    <property type="entry name" value="PDZ"/>
    <property type="match status" value="1"/>
</dbReference>
<dbReference type="Gene3D" id="3.90.226.10">
    <property type="entry name" value="2-enoyl-CoA Hydratase, Chain A, domain 1"/>
    <property type="match status" value="1"/>
</dbReference>
<dbReference type="InterPro" id="IPR005151">
    <property type="entry name" value="Tail-specific_protease"/>
</dbReference>
<dbReference type="Gene3D" id="1.10.101.10">
    <property type="entry name" value="PGBD-like superfamily/PGBD"/>
    <property type="match status" value="1"/>
</dbReference>
<dbReference type="InterPro" id="IPR029045">
    <property type="entry name" value="ClpP/crotonase-like_dom_sf"/>
</dbReference>
<dbReference type="Pfam" id="PF03572">
    <property type="entry name" value="Peptidase_S41"/>
    <property type="match status" value="1"/>
</dbReference>
<dbReference type="FunFam" id="3.30.750.44:FF:000001">
    <property type="entry name" value="S41 family peptidase"/>
    <property type="match status" value="1"/>
</dbReference>
<dbReference type="InterPro" id="IPR004447">
    <property type="entry name" value="Peptidase_S41A"/>
</dbReference>
<dbReference type="Gene3D" id="3.30.750.44">
    <property type="match status" value="1"/>
</dbReference>
<feature type="domain" description="PDZ" evidence="6">
    <location>
        <begin position="112"/>
        <end position="176"/>
    </location>
</feature>
<dbReference type="CDD" id="cd06782">
    <property type="entry name" value="cpPDZ_CPP-like"/>
    <property type="match status" value="1"/>
</dbReference>
<evidence type="ECO:0000313" key="8">
    <source>
        <dbReference type="Proteomes" id="UP000298246"/>
    </source>
</evidence>
<dbReference type="RefSeq" id="WP_134751894.1">
    <property type="nucleotide sequence ID" value="NZ_MYFO02000011.1"/>
</dbReference>
<evidence type="ECO:0000313" key="7">
    <source>
        <dbReference type="EMBL" id="TFE88971.1"/>
    </source>
</evidence>
<protein>
    <submittedName>
        <fullName evidence="7">Peptidase S41</fullName>
    </submittedName>
</protein>
<dbReference type="GO" id="GO:0006508">
    <property type="term" value="P:proteolysis"/>
    <property type="evidence" value="ECO:0007669"/>
    <property type="project" value="UniProtKB-KW"/>
</dbReference>
<keyword evidence="8" id="KW-1185">Reference proteome</keyword>
<gene>
    <name evidence="7" type="ORF">B5M42_08670</name>
</gene>
<dbReference type="InterPro" id="IPR055210">
    <property type="entry name" value="CtpA/B_N"/>
</dbReference>
<dbReference type="SUPFAM" id="SSF47090">
    <property type="entry name" value="PGBD-like"/>
    <property type="match status" value="1"/>
</dbReference>
<dbReference type="Pfam" id="PF17820">
    <property type="entry name" value="PDZ_6"/>
    <property type="match status" value="1"/>
</dbReference>
<reference evidence="7 8" key="1">
    <citation type="submission" date="2017-03" db="EMBL/GenBank/DDBJ databases">
        <title>Isolation of Levoglucosan Utilizing Bacteria.</title>
        <authorList>
            <person name="Arya A.S."/>
        </authorList>
    </citation>
    <scope>NUCLEOTIDE SEQUENCE [LARGE SCALE GENOMIC DNA]</scope>
    <source>
        <strain evidence="7 8">MEC069</strain>
    </source>
</reference>
<sequence>MQFKGRTVFAFVLLAMFASSIVTLTFVDSGNWSFGKQRASGSAAAASAATAASGLTSKDLSKISTTYQLIESKYLNDVDHDKLVNGAINGMIEALEDPFTAYMDQKEAQQFDESISSSFQGIGAEISMNDGKFVIVSPIKGSPAEKAGLQANDVILSVNGEKLDGLTLNQAVMKIRGPKGTQAKLDLIRQGTGDPVQIIVVRDDIDVETVYAEMLDNHIGKIEIRQFSSNTAVRFAEELKNLEGQGMKGLVIDVRNDPGGLLNVVVDIVNPFVAKGKAIVQVENREGKREATPSTGEGKPYPVTVLINKGSASASEILAGAFQEAVGSKIIGETSFGKGTVQVTFEKEMGDGSNLKMTVYKWLTPNGNWIHKKGIQPDIAVDQPAYFKVAPLSKKETLKQDMTGDDVKNMQIMLTGVGFPTDRSDGYFNEKTALAVKAFQRTNGLPMTGEMDADTAAKLEKAVLAQIKDVKNDLQLKAAVTELTKEMAK</sequence>
<evidence type="ECO:0000256" key="2">
    <source>
        <dbReference type="ARBA" id="ARBA00022670"/>
    </source>
</evidence>
<dbReference type="EMBL" id="MYFO01000008">
    <property type="protein sequence ID" value="TFE88971.1"/>
    <property type="molecule type" value="Genomic_DNA"/>
</dbReference>
<evidence type="ECO:0000256" key="1">
    <source>
        <dbReference type="ARBA" id="ARBA00009179"/>
    </source>
</evidence>
<dbReference type="PROSITE" id="PS50106">
    <property type="entry name" value="PDZ"/>
    <property type="match status" value="1"/>
</dbReference>
<dbReference type="NCBIfam" id="TIGR00225">
    <property type="entry name" value="prc"/>
    <property type="match status" value="1"/>
</dbReference>
<dbReference type="InterPro" id="IPR002477">
    <property type="entry name" value="Peptidoglycan-bd-like"/>
</dbReference>
<dbReference type="SUPFAM" id="SSF50156">
    <property type="entry name" value="PDZ domain-like"/>
    <property type="match status" value="1"/>
</dbReference>
<dbReference type="OrthoDB" id="9812068at2"/>
<evidence type="ECO:0000256" key="4">
    <source>
        <dbReference type="ARBA" id="ARBA00022825"/>
    </source>
</evidence>
<dbReference type="InterPro" id="IPR036365">
    <property type="entry name" value="PGBD-like_sf"/>
</dbReference>
<comment type="caution">
    <text evidence="7">The sequence shown here is derived from an EMBL/GenBank/DDBJ whole genome shotgun (WGS) entry which is preliminary data.</text>
</comment>
<dbReference type="Proteomes" id="UP000298246">
    <property type="component" value="Unassembled WGS sequence"/>
</dbReference>
<dbReference type="CDD" id="cd07560">
    <property type="entry name" value="Peptidase_S41_CPP"/>
    <property type="match status" value="1"/>
</dbReference>
<dbReference type="SUPFAM" id="SSF52096">
    <property type="entry name" value="ClpP/crotonase"/>
    <property type="match status" value="1"/>
</dbReference>
<dbReference type="GO" id="GO:0004175">
    <property type="term" value="F:endopeptidase activity"/>
    <property type="evidence" value="ECO:0007669"/>
    <property type="project" value="TreeGrafter"/>
</dbReference>
<keyword evidence="2 5" id="KW-0645">Protease</keyword>
<accession>A0A4Y8Q4S0</accession>
<dbReference type="PANTHER" id="PTHR32060">
    <property type="entry name" value="TAIL-SPECIFIC PROTEASE"/>
    <property type="match status" value="1"/>
</dbReference>
<proteinExistence type="inferred from homology"/>
<name>A0A4Y8Q4S0_9BACL</name>
<dbReference type="GO" id="GO:0008236">
    <property type="term" value="F:serine-type peptidase activity"/>
    <property type="evidence" value="ECO:0007669"/>
    <property type="project" value="UniProtKB-KW"/>
</dbReference>
<dbReference type="InterPro" id="IPR036366">
    <property type="entry name" value="PGBDSf"/>
</dbReference>
<dbReference type="Gene3D" id="2.30.42.10">
    <property type="match status" value="1"/>
</dbReference>
<dbReference type="AlphaFoldDB" id="A0A4Y8Q4S0"/>
<dbReference type="PANTHER" id="PTHR32060:SF29">
    <property type="entry name" value="CARBOXY-TERMINAL PROCESSING PROTEASE CTPB"/>
    <property type="match status" value="1"/>
</dbReference>
<comment type="similarity">
    <text evidence="1 5">Belongs to the peptidase S41A family.</text>
</comment>
<dbReference type="Pfam" id="PF01471">
    <property type="entry name" value="PG_binding_1"/>
    <property type="match status" value="1"/>
</dbReference>
<dbReference type="SMART" id="SM00245">
    <property type="entry name" value="TSPc"/>
    <property type="match status" value="1"/>
</dbReference>
<keyword evidence="3 5" id="KW-0378">Hydrolase</keyword>
<organism evidence="7 8">
    <name type="scientific">Paenibacillus athensensis</name>
    <dbReference type="NCBI Taxonomy" id="1967502"/>
    <lineage>
        <taxon>Bacteria</taxon>
        <taxon>Bacillati</taxon>
        <taxon>Bacillota</taxon>
        <taxon>Bacilli</taxon>
        <taxon>Bacillales</taxon>
        <taxon>Paenibacillaceae</taxon>
        <taxon>Paenibacillus</taxon>
    </lineage>
</organism>